<evidence type="ECO:0000313" key="2">
    <source>
        <dbReference type="EMBL" id="AUJ29606.1"/>
    </source>
</evidence>
<dbReference type="KEGG" id="lhw:BSQ49_04970"/>
<dbReference type="SUPFAM" id="SSF54060">
    <property type="entry name" value="His-Me finger endonucleases"/>
    <property type="match status" value="1"/>
</dbReference>
<proteinExistence type="predicted"/>
<dbReference type="Proteomes" id="UP000314960">
    <property type="component" value="Chromosome"/>
</dbReference>
<sequence length="209" mass="24258">MSRLLTEEQEDFVRKNIKGIGNKELTKMINKKFNLDIQASQIKFWKRNRRLSSGLDGRYQKGHIPANKGKHQKVTGRMGETMFKSGHRPKNWVPVGTIRGKTDGYLYKKVKNDGPVKRRWKALHRIIWEEAKGPIPKGHKLIFLDRNRKNVTLSNLALVSLQESLEINRNGLIFSDGELTKTGINIAKLNVKKNTRKRKSRRNKYDKTN</sequence>
<gene>
    <name evidence="2" type="ORF">BSQ49_04970</name>
</gene>
<organism evidence="2 3">
    <name type="scientific">Liquorilactobacillus hordei</name>
    <dbReference type="NCBI Taxonomy" id="468911"/>
    <lineage>
        <taxon>Bacteria</taxon>
        <taxon>Bacillati</taxon>
        <taxon>Bacillota</taxon>
        <taxon>Bacilli</taxon>
        <taxon>Lactobacillales</taxon>
        <taxon>Lactobacillaceae</taxon>
        <taxon>Liquorilactobacillus</taxon>
    </lineage>
</organism>
<dbReference type="Gene3D" id="3.90.75.20">
    <property type="match status" value="1"/>
</dbReference>
<dbReference type="RefSeq" id="WP_141053190.1">
    <property type="nucleotide sequence ID" value="NZ_CP018176.1"/>
</dbReference>
<name>A0A3Q8C9D1_9LACO</name>
<reference evidence="2 3" key="1">
    <citation type="submission" date="2016-11" db="EMBL/GenBank/DDBJ databases">
        <title>Interaction between Lactobacillus species and yeast in water kefir.</title>
        <authorList>
            <person name="Behr J."/>
            <person name="Xu D."/>
            <person name="Vogel R.F."/>
        </authorList>
    </citation>
    <scope>NUCLEOTIDE SEQUENCE [LARGE SCALE GENOMIC DNA]</scope>
    <source>
        <strain evidence="2 3">TMW 1.1822</strain>
    </source>
</reference>
<dbReference type="EMBL" id="CP018176">
    <property type="protein sequence ID" value="AUJ29606.1"/>
    <property type="molecule type" value="Genomic_DNA"/>
</dbReference>
<protein>
    <recommendedName>
        <fullName evidence="1">HNH nuclease domain-containing protein</fullName>
    </recommendedName>
</protein>
<dbReference type="InterPro" id="IPR003615">
    <property type="entry name" value="HNH_nuc"/>
</dbReference>
<evidence type="ECO:0000313" key="3">
    <source>
        <dbReference type="Proteomes" id="UP000314960"/>
    </source>
</evidence>
<dbReference type="Pfam" id="PF13392">
    <property type="entry name" value="HNH_3"/>
    <property type="match status" value="1"/>
</dbReference>
<dbReference type="InterPro" id="IPR044925">
    <property type="entry name" value="His-Me_finger_sf"/>
</dbReference>
<evidence type="ECO:0000259" key="1">
    <source>
        <dbReference type="Pfam" id="PF13392"/>
    </source>
</evidence>
<dbReference type="AlphaFoldDB" id="A0A3Q8C9D1"/>
<accession>A0A3Q8C9D1</accession>
<feature type="domain" description="HNH nuclease" evidence="1">
    <location>
        <begin position="121"/>
        <end position="163"/>
    </location>
</feature>